<comment type="caution">
    <text evidence="1">The sequence shown here is derived from an EMBL/GenBank/DDBJ whole genome shotgun (WGS) entry which is preliminary data.</text>
</comment>
<name>A0ACB9A233_9ASTR</name>
<dbReference type="Proteomes" id="UP001056120">
    <property type="component" value="Linkage Group LG25"/>
</dbReference>
<protein>
    <submittedName>
        <fullName evidence="1">Uncharacterized protein</fullName>
    </submittedName>
</protein>
<evidence type="ECO:0000313" key="1">
    <source>
        <dbReference type="EMBL" id="KAI3704272.1"/>
    </source>
</evidence>
<reference evidence="2" key="1">
    <citation type="journal article" date="2022" name="Mol. Ecol. Resour.">
        <title>The genomes of chicory, endive, great burdock and yacon provide insights into Asteraceae palaeo-polyploidization history and plant inulin production.</title>
        <authorList>
            <person name="Fan W."/>
            <person name="Wang S."/>
            <person name="Wang H."/>
            <person name="Wang A."/>
            <person name="Jiang F."/>
            <person name="Liu H."/>
            <person name="Zhao H."/>
            <person name="Xu D."/>
            <person name="Zhang Y."/>
        </authorList>
    </citation>
    <scope>NUCLEOTIDE SEQUENCE [LARGE SCALE GENOMIC DNA]</scope>
    <source>
        <strain evidence="2">cv. Yunnan</strain>
    </source>
</reference>
<reference evidence="1 2" key="2">
    <citation type="journal article" date="2022" name="Mol. Ecol. Resour.">
        <title>The genomes of chicory, endive, great burdock and yacon provide insights into Asteraceae paleo-polyploidization history and plant inulin production.</title>
        <authorList>
            <person name="Fan W."/>
            <person name="Wang S."/>
            <person name="Wang H."/>
            <person name="Wang A."/>
            <person name="Jiang F."/>
            <person name="Liu H."/>
            <person name="Zhao H."/>
            <person name="Xu D."/>
            <person name="Zhang Y."/>
        </authorList>
    </citation>
    <scope>NUCLEOTIDE SEQUENCE [LARGE SCALE GENOMIC DNA]</scope>
    <source>
        <strain evidence="2">cv. Yunnan</strain>
        <tissue evidence="1">Leaves</tissue>
    </source>
</reference>
<keyword evidence="2" id="KW-1185">Reference proteome</keyword>
<organism evidence="1 2">
    <name type="scientific">Smallanthus sonchifolius</name>
    <dbReference type="NCBI Taxonomy" id="185202"/>
    <lineage>
        <taxon>Eukaryota</taxon>
        <taxon>Viridiplantae</taxon>
        <taxon>Streptophyta</taxon>
        <taxon>Embryophyta</taxon>
        <taxon>Tracheophyta</taxon>
        <taxon>Spermatophyta</taxon>
        <taxon>Magnoliopsida</taxon>
        <taxon>eudicotyledons</taxon>
        <taxon>Gunneridae</taxon>
        <taxon>Pentapetalae</taxon>
        <taxon>asterids</taxon>
        <taxon>campanulids</taxon>
        <taxon>Asterales</taxon>
        <taxon>Asteraceae</taxon>
        <taxon>Asteroideae</taxon>
        <taxon>Heliantheae alliance</taxon>
        <taxon>Millerieae</taxon>
        <taxon>Smallanthus</taxon>
    </lineage>
</organism>
<proteinExistence type="predicted"/>
<accession>A0ACB9A233</accession>
<sequence length="131" mass="14265">MGWHHRPTARHLSPPPPLPPTQLPLPSPPTCPPLVAIIATATTPLTIHYRPATPPPLPPTSQPLVVASTATIITAFSSTISAITTPTQPRSLDLHRLHLDSLVDFQVLFDLSMCVHRNYEQAVDFANDSFL</sequence>
<evidence type="ECO:0000313" key="2">
    <source>
        <dbReference type="Proteomes" id="UP001056120"/>
    </source>
</evidence>
<gene>
    <name evidence="1" type="ORF">L1987_74488</name>
</gene>
<dbReference type="EMBL" id="CM042042">
    <property type="protein sequence ID" value="KAI3704272.1"/>
    <property type="molecule type" value="Genomic_DNA"/>
</dbReference>